<gene>
    <name evidence="1" type="ORF">D7Z94_09430</name>
</gene>
<proteinExistence type="predicted"/>
<evidence type="ECO:0000313" key="2">
    <source>
        <dbReference type="Proteomes" id="UP000276603"/>
    </source>
</evidence>
<accession>A0A3B0C9H9</accession>
<keyword evidence="2" id="KW-1185">Reference proteome</keyword>
<organism evidence="1 2">
    <name type="scientific">Ulvibacterium marinum</name>
    <dbReference type="NCBI Taxonomy" id="2419782"/>
    <lineage>
        <taxon>Bacteria</taxon>
        <taxon>Pseudomonadati</taxon>
        <taxon>Bacteroidota</taxon>
        <taxon>Flavobacteriia</taxon>
        <taxon>Flavobacteriales</taxon>
        <taxon>Flavobacteriaceae</taxon>
        <taxon>Ulvibacterium</taxon>
    </lineage>
</organism>
<comment type="caution">
    <text evidence="1">The sequence shown here is derived from an EMBL/GenBank/DDBJ whole genome shotgun (WGS) entry which is preliminary data.</text>
</comment>
<dbReference type="Proteomes" id="UP000276603">
    <property type="component" value="Unassembled WGS sequence"/>
</dbReference>
<protein>
    <submittedName>
        <fullName evidence="1">Uncharacterized protein</fullName>
    </submittedName>
</protein>
<dbReference type="RefSeq" id="WP_120711311.1">
    <property type="nucleotide sequence ID" value="NZ_RBCJ01000002.1"/>
</dbReference>
<dbReference type="PROSITE" id="PS51257">
    <property type="entry name" value="PROKAR_LIPOPROTEIN"/>
    <property type="match status" value="1"/>
</dbReference>
<name>A0A3B0C9H9_9FLAO</name>
<evidence type="ECO:0000313" key="1">
    <source>
        <dbReference type="EMBL" id="RKN81154.1"/>
    </source>
</evidence>
<dbReference type="AlphaFoldDB" id="A0A3B0C9H9"/>
<sequence length="133" mass="15481">MKNRIKRFEPYCFWILFSCAALLGCTKNKDKVKVESLIGEWNWSYTRGNEKGDAYDVNPNTLNMSVAYIFNKDSVRILVNGAENESFPFHFSGDTLNYGEEKVFFRVSDTKDSLIFRNALCCEDIFEKAFIRK</sequence>
<reference evidence="1 2" key="1">
    <citation type="submission" date="2018-10" db="EMBL/GenBank/DDBJ databases">
        <title>Ulvibacterium marinum gen. nov., sp. nov., a novel marine bacterium of the family Flavobacteriaceae, isolated from a culture of the green alga Ulva prolifera.</title>
        <authorList>
            <person name="Zhang Z."/>
        </authorList>
    </citation>
    <scope>NUCLEOTIDE SEQUENCE [LARGE SCALE GENOMIC DNA]</scope>
    <source>
        <strain evidence="1 2">CCMM003</strain>
    </source>
</reference>
<dbReference type="EMBL" id="RBCJ01000002">
    <property type="protein sequence ID" value="RKN81154.1"/>
    <property type="molecule type" value="Genomic_DNA"/>
</dbReference>